<evidence type="ECO:0008006" key="6">
    <source>
        <dbReference type="Google" id="ProtNLM"/>
    </source>
</evidence>
<name>A0AAV7AA18_ENGPU</name>
<dbReference type="GO" id="GO:0008276">
    <property type="term" value="F:protein methyltransferase activity"/>
    <property type="evidence" value="ECO:0007669"/>
    <property type="project" value="InterPro"/>
</dbReference>
<dbReference type="EMBL" id="WNYA01000008">
    <property type="protein sequence ID" value="KAG8558429.1"/>
    <property type="molecule type" value="Genomic_DNA"/>
</dbReference>
<dbReference type="GO" id="GO:0032259">
    <property type="term" value="P:methylation"/>
    <property type="evidence" value="ECO:0007669"/>
    <property type="project" value="UniProtKB-KW"/>
</dbReference>
<evidence type="ECO:0000256" key="3">
    <source>
        <dbReference type="SAM" id="MobiDB-lite"/>
    </source>
</evidence>
<keyword evidence="5" id="KW-1185">Reference proteome</keyword>
<keyword evidence="2" id="KW-0949">S-adenosyl-L-methionine</keyword>
<dbReference type="InterPro" id="IPR019410">
    <property type="entry name" value="Methyltransf_16"/>
</dbReference>
<dbReference type="GO" id="GO:0005634">
    <property type="term" value="C:nucleus"/>
    <property type="evidence" value="ECO:0007669"/>
    <property type="project" value="TreeGrafter"/>
</dbReference>
<dbReference type="Proteomes" id="UP000824782">
    <property type="component" value="Unassembled WGS sequence"/>
</dbReference>
<evidence type="ECO:0000256" key="1">
    <source>
        <dbReference type="ARBA" id="ARBA00022603"/>
    </source>
</evidence>
<reference evidence="4" key="1">
    <citation type="thesis" date="2020" institute="ProQuest LLC" country="789 East Eisenhower Parkway, Ann Arbor, MI, USA">
        <title>Comparative Genomics and Chromosome Evolution.</title>
        <authorList>
            <person name="Mudd A.B."/>
        </authorList>
    </citation>
    <scope>NUCLEOTIDE SEQUENCE</scope>
    <source>
        <strain evidence="4">237g6f4</strain>
        <tissue evidence="4">Blood</tissue>
    </source>
</reference>
<feature type="region of interest" description="Disordered" evidence="3">
    <location>
        <begin position="1"/>
        <end position="20"/>
    </location>
</feature>
<accession>A0AAV7AA18</accession>
<dbReference type="CDD" id="cd02440">
    <property type="entry name" value="AdoMet_MTases"/>
    <property type="match status" value="1"/>
</dbReference>
<sequence length="405" mass="46142">MTSSERTGPAQRVPGLSSRWPAVRAEKHADQGEQTEMEAITFSKDTVLSDIHLRIQQKRQLMVRLNAVGQPVFQTQFKILWGKNVLEAASNRDEKIATDWESTPSDVQELEALLDDDGDLEVQRRPPTPFDRPESPISTRDVVCPTILTIGNEEYSREEDSCNAEDVIKIEHTMATPLEDVGKQIWRGAFLLADYILWQQDLFRGCTALELGAGTGFTSIIMATVAKTVYCTDVGEDLLDMCERNISLNKGLAKTPGGQVKVKELNWLKNELCSDPEAPYSWTEDDIADLHDETTVILAADVFYDDDLTDALFKTLYRITQALTRLCTIYLSMERRFNFTLRYMDVTCDAYNHFRNCLNNFVKISDGKLRWTATEMKPVFPQYFSYEREHLVGEHCPQIFLHSSN</sequence>
<dbReference type="Gene3D" id="3.40.50.150">
    <property type="entry name" value="Vaccinia Virus protein VP39"/>
    <property type="match status" value="1"/>
</dbReference>
<evidence type="ECO:0000313" key="5">
    <source>
        <dbReference type="Proteomes" id="UP000824782"/>
    </source>
</evidence>
<protein>
    <recommendedName>
        <fullName evidence="6">Methyltransferase-like protein 22</fullName>
    </recommendedName>
</protein>
<dbReference type="SUPFAM" id="SSF53335">
    <property type="entry name" value="S-adenosyl-L-methionine-dependent methyltransferases"/>
    <property type="match status" value="1"/>
</dbReference>
<dbReference type="InterPro" id="IPR029063">
    <property type="entry name" value="SAM-dependent_MTases_sf"/>
</dbReference>
<dbReference type="AlphaFoldDB" id="A0AAV7AA18"/>
<dbReference type="InterPro" id="IPR038899">
    <property type="entry name" value="METTL22"/>
</dbReference>
<dbReference type="PANTHER" id="PTHR23108:SF0">
    <property type="entry name" value="METHYLTRANSFERASE-LIKE PROTEIN 22"/>
    <property type="match status" value="1"/>
</dbReference>
<organism evidence="4 5">
    <name type="scientific">Engystomops pustulosus</name>
    <name type="common">Tungara frog</name>
    <name type="synonym">Physalaemus pustulosus</name>
    <dbReference type="NCBI Taxonomy" id="76066"/>
    <lineage>
        <taxon>Eukaryota</taxon>
        <taxon>Metazoa</taxon>
        <taxon>Chordata</taxon>
        <taxon>Craniata</taxon>
        <taxon>Vertebrata</taxon>
        <taxon>Euteleostomi</taxon>
        <taxon>Amphibia</taxon>
        <taxon>Batrachia</taxon>
        <taxon>Anura</taxon>
        <taxon>Neobatrachia</taxon>
        <taxon>Hyloidea</taxon>
        <taxon>Leptodactylidae</taxon>
        <taxon>Leiuperinae</taxon>
        <taxon>Engystomops</taxon>
    </lineage>
</organism>
<comment type="caution">
    <text evidence="4">The sequence shown here is derived from an EMBL/GenBank/DDBJ whole genome shotgun (WGS) entry which is preliminary data.</text>
</comment>
<dbReference type="PANTHER" id="PTHR23108">
    <property type="entry name" value="METHYLTRANSFERASE-RELATED"/>
    <property type="match status" value="1"/>
</dbReference>
<dbReference type="Pfam" id="PF10294">
    <property type="entry name" value="Methyltransf_16"/>
    <property type="match status" value="1"/>
</dbReference>
<evidence type="ECO:0000256" key="2">
    <source>
        <dbReference type="ARBA" id="ARBA00022691"/>
    </source>
</evidence>
<keyword evidence="1" id="KW-0808">Transferase</keyword>
<keyword evidence="1" id="KW-0489">Methyltransferase</keyword>
<evidence type="ECO:0000313" key="4">
    <source>
        <dbReference type="EMBL" id="KAG8558429.1"/>
    </source>
</evidence>
<proteinExistence type="predicted"/>
<gene>
    <name evidence="4" type="ORF">GDO81_016988</name>
</gene>